<keyword evidence="3" id="KW-1185">Reference proteome</keyword>
<feature type="transmembrane region" description="Helical" evidence="1">
    <location>
        <begin position="46"/>
        <end position="66"/>
    </location>
</feature>
<feature type="transmembrane region" description="Helical" evidence="1">
    <location>
        <begin position="93"/>
        <end position="114"/>
    </location>
</feature>
<protein>
    <submittedName>
        <fullName evidence="2">Uncharacterized protein</fullName>
    </submittedName>
</protein>
<feature type="transmembrane region" description="Helical" evidence="1">
    <location>
        <begin position="16"/>
        <end position="34"/>
    </location>
</feature>
<name>A0ABX2LBI4_9EURY</name>
<gene>
    <name evidence="2" type="ORF">HTZ84_09445</name>
</gene>
<evidence type="ECO:0000313" key="3">
    <source>
        <dbReference type="Proteomes" id="UP001016761"/>
    </source>
</evidence>
<dbReference type="RefSeq" id="WP_174680440.1">
    <property type="nucleotide sequence ID" value="NZ_JABUQZ010000001.1"/>
</dbReference>
<dbReference type="EMBL" id="JABUQZ010000001">
    <property type="protein sequence ID" value="NUC72529.1"/>
    <property type="molecule type" value="Genomic_DNA"/>
</dbReference>
<keyword evidence="1" id="KW-0812">Transmembrane</keyword>
<proteinExistence type="predicted"/>
<comment type="caution">
    <text evidence="2">The sequence shown here is derived from an EMBL/GenBank/DDBJ whole genome shotgun (WGS) entry which is preliminary data.</text>
</comment>
<feature type="transmembrane region" description="Helical" evidence="1">
    <location>
        <begin position="270"/>
        <end position="289"/>
    </location>
</feature>
<organism evidence="2 3">
    <name type="scientific">Haloterrigena gelatinilytica</name>
    <dbReference type="NCBI Taxonomy" id="2741724"/>
    <lineage>
        <taxon>Archaea</taxon>
        <taxon>Methanobacteriati</taxon>
        <taxon>Methanobacteriota</taxon>
        <taxon>Stenosarchaea group</taxon>
        <taxon>Halobacteria</taxon>
        <taxon>Halobacteriales</taxon>
        <taxon>Natrialbaceae</taxon>
        <taxon>Haloterrigena</taxon>
    </lineage>
</organism>
<accession>A0ABX2LBI4</accession>
<dbReference type="Proteomes" id="UP001016761">
    <property type="component" value="Unassembled WGS sequence"/>
</dbReference>
<sequence>MAENGFEAEEFLKKNYDLFAIMGVFGAVAIYLIRLSNQVSQIPQEAIQMGVVGSFLIFFFVLYSIIRKLLHRRGKETFMNLFKFQMDRHDTEFLFLLSPLSLIGLSFILILSSYYTITNILPLGLFALVGWTGFGMILRNYNNYPENKSENLEWGDDVSYIEHIRIIDTSIGGISLLPSFIILFISLHVFASMFGMLPIEMPRLTVSSFYMAVIAGSIVGATGAIFVYSLSYLIYSAMIRFKIEPESILMVAFALIVLVGIYLFMKDPLIETIAIIIFTVAGVKLLHIVD</sequence>
<keyword evidence="1" id="KW-1133">Transmembrane helix</keyword>
<reference evidence="2 3" key="1">
    <citation type="submission" date="2020-06" db="EMBL/GenBank/DDBJ databases">
        <title>Haloterrigena sp. nov., an extremely halophilic archaeon isolated from a saline sediment.</title>
        <authorList>
            <person name="Liu B.-B."/>
        </authorList>
    </citation>
    <scope>NUCLEOTIDE SEQUENCE [LARGE SCALE GENOMIC DNA]</scope>
    <source>
        <strain evidence="2 3">SYSU A558-1</strain>
    </source>
</reference>
<feature type="transmembrane region" description="Helical" evidence="1">
    <location>
        <begin position="247"/>
        <end position="264"/>
    </location>
</feature>
<evidence type="ECO:0000256" key="1">
    <source>
        <dbReference type="SAM" id="Phobius"/>
    </source>
</evidence>
<feature type="transmembrane region" description="Helical" evidence="1">
    <location>
        <begin position="120"/>
        <end position="138"/>
    </location>
</feature>
<feature type="transmembrane region" description="Helical" evidence="1">
    <location>
        <begin position="174"/>
        <end position="197"/>
    </location>
</feature>
<feature type="transmembrane region" description="Helical" evidence="1">
    <location>
        <begin position="209"/>
        <end position="235"/>
    </location>
</feature>
<keyword evidence="1" id="KW-0472">Membrane</keyword>
<evidence type="ECO:0000313" key="2">
    <source>
        <dbReference type="EMBL" id="NUC72529.1"/>
    </source>
</evidence>